<dbReference type="KEGG" id="aaut:ACETAC_08760"/>
<dbReference type="Proteomes" id="UP000671913">
    <property type="component" value="Chromosome"/>
</dbReference>
<evidence type="ECO:0000256" key="1">
    <source>
        <dbReference type="SAM" id="Phobius"/>
    </source>
</evidence>
<organism evidence="2 3">
    <name type="scientific">Aceticella autotrophica</name>
    <dbReference type="NCBI Taxonomy" id="2755338"/>
    <lineage>
        <taxon>Bacteria</taxon>
        <taxon>Bacillati</taxon>
        <taxon>Bacillota</taxon>
        <taxon>Clostridia</taxon>
        <taxon>Thermoanaerobacterales</taxon>
        <taxon>Thermoanaerobacteraceae</taxon>
        <taxon>Aceticella</taxon>
    </lineage>
</organism>
<gene>
    <name evidence="2" type="ORF">ACETAC_08760</name>
</gene>
<evidence type="ECO:0000313" key="2">
    <source>
        <dbReference type="EMBL" id="QSZ26951.1"/>
    </source>
</evidence>
<name>A0A975GA91_9THEO</name>
<evidence type="ECO:0000313" key="3">
    <source>
        <dbReference type="Proteomes" id="UP000671913"/>
    </source>
</evidence>
<dbReference type="RefSeq" id="WP_284679641.1">
    <property type="nucleotide sequence ID" value="NZ_CP060096.1"/>
</dbReference>
<dbReference type="EMBL" id="CP060096">
    <property type="protein sequence ID" value="QSZ26951.1"/>
    <property type="molecule type" value="Genomic_DNA"/>
</dbReference>
<keyword evidence="3" id="KW-1185">Reference proteome</keyword>
<dbReference type="AlphaFoldDB" id="A0A975GA91"/>
<protein>
    <submittedName>
        <fullName evidence="2">Uncharacterized protein</fullName>
    </submittedName>
</protein>
<feature type="transmembrane region" description="Helical" evidence="1">
    <location>
        <begin position="12"/>
        <end position="38"/>
    </location>
</feature>
<reference evidence="2" key="1">
    <citation type="submission" date="2020-08" db="EMBL/GenBank/DDBJ databases">
        <title>Genomic insights into the carbon and energy metabolism of the first obligate autotrophic acetogenic bacterium Aceticella autotrophica gen. nov., sp. nov.</title>
        <authorList>
            <person name="Toshchakov S.V."/>
            <person name="Elcheninov A.G."/>
            <person name="Kublanov I.V."/>
            <person name="Frolov E.N."/>
            <person name="Lebedinsky A.V."/>
        </authorList>
    </citation>
    <scope>NUCLEOTIDE SEQUENCE</scope>
    <source>
        <strain evidence="2">3443-3Ac</strain>
    </source>
</reference>
<keyword evidence="1" id="KW-0472">Membrane</keyword>
<keyword evidence="1" id="KW-0812">Transmembrane</keyword>
<accession>A0A975GA91</accession>
<proteinExistence type="predicted"/>
<sequence>MTITGNTLLFFFVILTVIMDVKFEFEDLLFFFVLLVVLQQDKPRKKAKKLLQSLAAMDFSNSI</sequence>
<keyword evidence="1" id="KW-1133">Transmembrane helix</keyword>